<evidence type="ECO:0000256" key="1">
    <source>
        <dbReference type="SAM" id="SignalP"/>
    </source>
</evidence>
<name>A0ABS1C3B0_9BACT</name>
<organism evidence="2 3">
    <name type="scientific">Adhaeribacter terrigena</name>
    <dbReference type="NCBI Taxonomy" id="2793070"/>
    <lineage>
        <taxon>Bacteria</taxon>
        <taxon>Pseudomonadati</taxon>
        <taxon>Bacteroidota</taxon>
        <taxon>Cytophagia</taxon>
        <taxon>Cytophagales</taxon>
        <taxon>Hymenobacteraceae</taxon>
        <taxon>Adhaeribacter</taxon>
    </lineage>
</organism>
<keyword evidence="3" id="KW-1185">Reference proteome</keyword>
<protein>
    <submittedName>
        <fullName evidence="2">Uncharacterized protein</fullName>
    </submittedName>
</protein>
<gene>
    <name evidence="2" type="ORF">I5M27_11565</name>
</gene>
<dbReference type="RefSeq" id="WP_200506371.1">
    <property type="nucleotide sequence ID" value="NZ_JAEHFX010000005.1"/>
</dbReference>
<dbReference type="EMBL" id="JAEHFX010000005">
    <property type="protein sequence ID" value="MBK0403626.1"/>
    <property type="molecule type" value="Genomic_DNA"/>
</dbReference>
<proteinExistence type="predicted"/>
<dbReference type="Proteomes" id="UP000644147">
    <property type="component" value="Unassembled WGS sequence"/>
</dbReference>
<evidence type="ECO:0000313" key="2">
    <source>
        <dbReference type="EMBL" id="MBK0403626.1"/>
    </source>
</evidence>
<comment type="caution">
    <text evidence="2">The sequence shown here is derived from an EMBL/GenBank/DDBJ whole genome shotgun (WGS) entry which is preliminary data.</text>
</comment>
<sequence length="116" mass="12935">MKLLKKSILLSLGAPLLFSLLSFTNAIAGEGKVVTIRVYETCKLCGSWSPKIQVVEDGNSRIIALEKFEPKQPELSKNLETINTVLEEYIKKDYKISAFTSEAAATFMITTYILTK</sequence>
<feature type="chain" id="PRO_5046737540" evidence="1">
    <location>
        <begin position="29"/>
        <end position="116"/>
    </location>
</feature>
<accession>A0ABS1C3B0</accession>
<reference evidence="2 3" key="1">
    <citation type="submission" date="2020-12" db="EMBL/GenBank/DDBJ databases">
        <title>Bacterial novel species Adhaeribacter sp. BT258 isolated from soil.</title>
        <authorList>
            <person name="Jung H.-Y."/>
        </authorList>
    </citation>
    <scope>NUCLEOTIDE SEQUENCE [LARGE SCALE GENOMIC DNA]</scope>
    <source>
        <strain evidence="2 3">BT258</strain>
    </source>
</reference>
<evidence type="ECO:0000313" key="3">
    <source>
        <dbReference type="Proteomes" id="UP000644147"/>
    </source>
</evidence>
<feature type="signal peptide" evidence="1">
    <location>
        <begin position="1"/>
        <end position="28"/>
    </location>
</feature>
<keyword evidence="1" id="KW-0732">Signal</keyword>